<evidence type="ECO:0000256" key="1">
    <source>
        <dbReference type="SAM" id="Phobius"/>
    </source>
</evidence>
<reference evidence="2" key="1">
    <citation type="submission" date="2024-06" db="EMBL/GenBank/DDBJ databases">
        <authorList>
            <person name="Liu X."/>
            <person name="Lenzi L."/>
            <person name="Haldenby T S."/>
            <person name="Uol C."/>
        </authorList>
    </citation>
    <scope>NUCLEOTIDE SEQUENCE</scope>
</reference>
<comment type="caution">
    <text evidence="2">The sequence shown here is derived from an EMBL/GenBank/DDBJ whole genome shotgun (WGS) entry which is preliminary data.</text>
</comment>
<evidence type="ECO:0000313" key="2">
    <source>
        <dbReference type="EMBL" id="CAL5129189.1"/>
    </source>
</evidence>
<sequence length="271" mass="31231">MAPNHQSNTDVYSNWSRKSAFPRSLKSVASSRGSSFYSNPYAKREQIRYIFLVLANVSLLLCLVHFVLLPFIRVHIRSYESNIKTPLNKSVPYKLEVLSWPGYTSDQRMSKLLPLLDGVFKYADTSVNLRSRTVSSMMRVRVKWTEYQACWPLDFLSSVAALVFEVIRQGRRKKHVKLDTAPIFGMCLMFFLTTLLRASGTYFYYSTLNSVSDMLNELNLAVKLQARKMNARTVPYEVLLEIPRGYMFVHMAAIFLSLISLTFILDYLDPV</sequence>
<dbReference type="EMBL" id="CAXLJL010000001">
    <property type="protein sequence ID" value="CAL5129189.1"/>
    <property type="molecule type" value="Genomic_DNA"/>
</dbReference>
<name>A0AAV2SW60_CALDB</name>
<dbReference type="AlphaFoldDB" id="A0AAV2SW60"/>
<keyword evidence="1" id="KW-0472">Membrane</keyword>
<dbReference type="Proteomes" id="UP001497525">
    <property type="component" value="Unassembled WGS sequence"/>
</dbReference>
<protein>
    <submittedName>
        <fullName evidence="2">Uncharacterized protein</fullName>
    </submittedName>
</protein>
<keyword evidence="1" id="KW-0812">Transmembrane</keyword>
<feature type="transmembrane region" description="Helical" evidence="1">
    <location>
        <begin position="181"/>
        <end position="205"/>
    </location>
</feature>
<evidence type="ECO:0000313" key="3">
    <source>
        <dbReference type="Proteomes" id="UP001497525"/>
    </source>
</evidence>
<accession>A0AAV2SW60</accession>
<feature type="transmembrane region" description="Helical" evidence="1">
    <location>
        <begin position="49"/>
        <end position="72"/>
    </location>
</feature>
<gene>
    <name evidence="2" type="ORF">CDAUBV1_LOCUS58</name>
</gene>
<proteinExistence type="predicted"/>
<feature type="transmembrane region" description="Helical" evidence="1">
    <location>
        <begin position="245"/>
        <end position="268"/>
    </location>
</feature>
<organism evidence="2 3">
    <name type="scientific">Calicophoron daubneyi</name>
    <name type="common">Rumen fluke</name>
    <name type="synonym">Paramphistomum daubneyi</name>
    <dbReference type="NCBI Taxonomy" id="300641"/>
    <lineage>
        <taxon>Eukaryota</taxon>
        <taxon>Metazoa</taxon>
        <taxon>Spiralia</taxon>
        <taxon>Lophotrochozoa</taxon>
        <taxon>Platyhelminthes</taxon>
        <taxon>Trematoda</taxon>
        <taxon>Digenea</taxon>
        <taxon>Plagiorchiida</taxon>
        <taxon>Pronocephalata</taxon>
        <taxon>Paramphistomoidea</taxon>
        <taxon>Paramphistomidae</taxon>
        <taxon>Calicophoron</taxon>
    </lineage>
</organism>
<keyword evidence="1" id="KW-1133">Transmembrane helix</keyword>